<reference evidence="3 4" key="1">
    <citation type="submission" date="2019-08" db="EMBL/GenBank/DDBJ databases">
        <title>Phlebobacter frassis gen. nov. sp. nov., a new member of family Sphingobacteriaceae isolated from sand fly rearing media.</title>
        <authorList>
            <person name="Kakumanu M.L."/>
            <person name="Marayati B.F."/>
            <person name="Wada-Katsumata A."/>
            <person name="Wasserberg G."/>
            <person name="Schal C."/>
            <person name="Apperson C.S."/>
            <person name="Ponnusamy L."/>
        </authorList>
    </citation>
    <scope>NUCLEOTIDE SEQUENCE [LARGE SCALE GENOMIC DNA]</scope>
    <source>
        <strain evidence="3 4">SSI9</strain>
    </source>
</reference>
<comment type="similarity">
    <text evidence="1">Belongs to the short-chain dehydrogenases/reductases (SDR) family.</text>
</comment>
<dbReference type="AlphaFoldDB" id="A0A5D4H6W8"/>
<dbReference type="FunFam" id="3.40.50.720:FF:000084">
    <property type="entry name" value="Short-chain dehydrogenase reductase"/>
    <property type="match status" value="1"/>
</dbReference>
<dbReference type="SUPFAM" id="SSF51735">
    <property type="entry name" value="NAD(P)-binding Rossmann-fold domains"/>
    <property type="match status" value="1"/>
</dbReference>
<keyword evidence="4" id="KW-1185">Reference proteome</keyword>
<organism evidence="3 4">
    <name type="scientific">Sphingobacterium phlebotomi</name>
    <dbReference type="NCBI Taxonomy" id="2605433"/>
    <lineage>
        <taxon>Bacteria</taxon>
        <taxon>Pseudomonadati</taxon>
        <taxon>Bacteroidota</taxon>
        <taxon>Sphingobacteriia</taxon>
        <taxon>Sphingobacteriales</taxon>
        <taxon>Sphingobacteriaceae</taxon>
        <taxon>Sphingobacterium</taxon>
    </lineage>
</organism>
<dbReference type="PRINTS" id="PR00081">
    <property type="entry name" value="GDHRDH"/>
</dbReference>
<accession>A0A5D4H6W8</accession>
<dbReference type="Proteomes" id="UP000322362">
    <property type="component" value="Unassembled WGS sequence"/>
</dbReference>
<dbReference type="PROSITE" id="PS00061">
    <property type="entry name" value="ADH_SHORT"/>
    <property type="match status" value="1"/>
</dbReference>
<dbReference type="InterPro" id="IPR036291">
    <property type="entry name" value="NAD(P)-bd_dom_sf"/>
</dbReference>
<gene>
    <name evidence="3" type="ORF">FXV77_11375</name>
</gene>
<sequence>MQEYKNKVIVISGGLGDIGQALALAFLDSGAIVCVGDQFDLSTACEKWALLGSSTVNLHYDQVDVTNPNQVDAWLSNCRENYGAISICIPNAARVTLKDYRALGHEEWIAEMDVNLNGSFFMANTCAKYFVEDNISGNIVFLGSWAAHAVHKNLPAYSVSKAAIRMLCQSMALEYAPYGIRVNEIAPGYVNAGLSKVVWAENPDLQEKAMATVPLRTILEADEIAQQVLWMCSSYCKHLTGASIVLDGGLSLIRP</sequence>
<dbReference type="InterPro" id="IPR020904">
    <property type="entry name" value="Sc_DH/Rdtase_CS"/>
</dbReference>
<dbReference type="CDD" id="cd05233">
    <property type="entry name" value="SDR_c"/>
    <property type="match status" value="1"/>
</dbReference>
<dbReference type="RefSeq" id="WP_148919348.1">
    <property type="nucleotide sequence ID" value="NZ_VTAV01000006.1"/>
</dbReference>
<keyword evidence="2" id="KW-0560">Oxidoreductase</keyword>
<dbReference type="EMBL" id="VTAV01000006">
    <property type="protein sequence ID" value="TYR36032.1"/>
    <property type="molecule type" value="Genomic_DNA"/>
</dbReference>
<evidence type="ECO:0000256" key="2">
    <source>
        <dbReference type="ARBA" id="ARBA00023002"/>
    </source>
</evidence>
<dbReference type="GO" id="GO:0016616">
    <property type="term" value="F:oxidoreductase activity, acting on the CH-OH group of donors, NAD or NADP as acceptor"/>
    <property type="evidence" value="ECO:0007669"/>
    <property type="project" value="TreeGrafter"/>
</dbReference>
<name>A0A5D4H6W8_9SPHI</name>
<protein>
    <submittedName>
        <fullName evidence="3">SDR family oxidoreductase</fullName>
    </submittedName>
</protein>
<dbReference type="PANTHER" id="PTHR42760:SF115">
    <property type="entry name" value="3-OXOACYL-[ACYL-CARRIER-PROTEIN] REDUCTASE FABG"/>
    <property type="match status" value="1"/>
</dbReference>
<evidence type="ECO:0000313" key="3">
    <source>
        <dbReference type="EMBL" id="TYR36032.1"/>
    </source>
</evidence>
<dbReference type="InterPro" id="IPR002347">
    <property type="entry name" value="SDR_fam"/>
</dbReference>
<evidence type="ECO:0000256" key="1">
    <source>
        <dbReference type="ARBA" id="ARBA00006484"/>
    </source>
</evidence>
<dbReference type="Gene3D" id="3.40.50.720">
    <property type="entry name" value="NAD(P)-binding Rossmann-like Domain"/>
    <property type="match status" value="1"/>
</dbReference>
<proteinExistence type="inferred from homology"/>
<evidence type="ECO:0000313" key="4">
    <source>
        <dbReference type="Proteomes" id="UP000322362"/>
    </source>
</evidence>
<comment type="caution">
    <text evidence="3">The sequence shown here is derived from an EMBL/GenBank/DDBJ whole genome shotgun (WGS) entry which is preliminary data.</text>
</comment>
<dbReference type="PANTHER" id="PTHR42760">
    <property type="entry name" value="SHORT-CHAIN DEHYDROGENASES/REDUCTASES FAMILY MEMBER"/>
    <property type="match status" value="1"/>
</dbReference>
<dbReference type="Pfam" id="PF13561">
    <property type="entry name" value="adh_short_C2"/>
    <property type="match status" value="1"/>
</dbReference>